<keyword evidence="1" id="KW-0812">Transmembrane</keyword>
<keyword evidence="1" id="KW-1133">Transmembrane helix</keyword>
<dbReference type="Gene3D" id="3.10.20.90">
    <property type="entry name" value="Phosphatidylinositol 3-kinase Catalytic Subunit, Chain A, domain 1"/>
    <property type="match status" value="1"/>
</dbReference>
<dbReference type="Proteomes" id="UP001365542">
    <property type="component" value="Unassembled WGS sequence"/>
</dbReference>
<sequence length="380" mass="42835">MSIFQSSKPLGGADGMAMVQNQETLLGVDPDVQDTSMGSFSAMDNMNPKGPRRAAKPSLSISRTCPTIQMDSIFHSTAGFELKLTNANIERCRIANDYDEFIVVDAGGGTLDFVSHKIDVQEVAQIPEQQAGDQLHSQNIDDIFWKYLEIFVGDARSIRVYLGLGSSNTIDNVKAKIQDKEAIHPTRVKHHSPQSGLTLSEKMRYLVLQWMNIWGFFETPPTFIHRPFYAIRRKPVGFRSTANLNEYYLPLLILCVTCLLTIVSLVQFEVSTATGILDLAYSLYVFQAVVICKLIGFITTSDANIFDNLWKEVSPRAQSVLLRNSNYYQSLFQRLQSLKASHQIKYLFHRLLSPKLLVGNCELLFFLYHIGNGTMLHIPK</sequence>
<evidence type="ECO:0000313" key="2">
    <source>
        <dbReference type="EMBL" id="KAK6530400.1"/>
    </source>
</evidence>
<accession>A0AAV9WZ59</accession>
<protein>
    <submittedName>
        <fullName evidence="2">Uncharacterized protein</fullName>
    </submittedName>
</protein>
<evidence type="ECO:0000256" key="1">
    <source>
        <dbReference type="SAM" id="Phobius"/>
    </source>
</evidence>
<keyword evidence="1" id="KW-0472">Membrane</keyword>
<gene>
    <name evidence="2" type="ORF">TWF694_003755</name>
</gene>
<keyword evidence="3" id="KW-1185">Reference proteome</keyword>
<dbReference type="AlphaFoldDB" id="A0AAV9WZ59"/>
<proteinExistence type="predicted"/>
<reference evidence="2 3" key="1">
    <citation type="submission" date="2019-10" db="EMBL/GenBank/DDBJ databases">
        <authorList>
            <person name="Palmer J.M."/>
        </authorList>
    </citation>
    <scope>NUCLEOTIDE SEQUENCE [LARGE SCALE GENOMIC DNA]</scope>
    <source>
        <strain evidence="2 3">TWF694</strain>
    </source>
</reference>
<comment type="caution">
    <text evidence="2">The sequence shown here is derived from an EMBL/GenBank/DDBJ whole genome shotgun (WGS) entry which is preliminary data.</text>
</comment>
<name>A0AAV9WZ59_9PEZI</name>
<dbReference type="EMBL" id="JAVHJO010000013">
    <property type="protein sequence ID" value="KAK6530400.1"/>
    <property type="molecule type" value="Genomic_DNA"/>
</dbReference>
<organism evidence="2 3">
    <name type="scientific">Orbilia ellipsospora</name>
    <dbReference type="NCBI Taxonomy" id="2528407"/>
    <lineage>
        <taxon>Eukaryota</taxon>
        <taxon>Fungi</taxon>
        <taxon>Dikarya</taxon>
        <taxon>Ascomycota</taxon>
        <taxon>Pezizomycotina</taxon>
        <taxon>Orbiliomycetes</taxon>
        <taxon>Orbiliales</taxon>
        <taxon>Orbiliaceae</taxon>
        <taxon>Orbilia</taxon>
    </lineage>
</organism>
<feature type="transmembrane region" description="Helical" evidence="1">
    <location>
        <begin position="247"/>
        <end position="267"/>
    </location>
</feature>
<feature type="transmembrane region" description="Helical" evidence="1">
    <location>
        <begin position="279"/>
        <end position="298"/>
    </location>
</feature>
<evidence type="ECO:0000313" key="3">
    <source>
        <dbReference type="Proteomes" id="UP001365542"/>
    </source>
</evidence>